<protein>
    <submittedName>
        <fullName evidence="7">RNA polymerase sigma factor</fullName>
    </submittedName>
</protein>
<dbReference type="InterPro" id="IPR014284">
    <property type="entry name" value="RNA_pol_sigma-70_dom"/>
</dbReference>
<sequence length="306" mass="33381">MSGFGEPADGELVVLAQQGDAGALGTLLARHRGGMLAVALSVMHDPGESEDAVQDASLTALARIGDLRDPDAVGPWLRMIVRNLCRKRLRARQAIPVGHLTPPERAADPQEALERHAQRDWIWHAVGRLSPPLRTVTLLRYFSSVTRYEEIAAVCGVPVGTVRRRLHEARGMLARTLPGTWDGAHGDAAVAVAARRREADELIAAGHQGTFRAALRESWWPDVEIAWGNGRRTRGIEHLARVVDVRMGAGTRQRVAQVAASADVVVWETEVFSPAEAGPGCAPWMGWLLAYEGGRVRRVRMIHRAA</sequence>
<dbReference type="PANTHER" id="PTHR43133:SF51">
    <property type="entry name" value="RNA POLYMERASE SIGMA FACTOR"/>
    <property type="match status" value="1"/>
</dbReference>
<evidence type="ECO:0000313" key="7">
    <source>
        <dbReference type="EMBL" id="MFB9474277.1"/>
    </source>
</evidence>
<comment type="caution">
    <text evidence="7">The sequence shown here is derived from an EMBL/GenBank/DDBJ whole genome shotgun (WGS) entry which is preliminary data.</text>
</comment>
<dbReference type="SUPFAM" id="SSF88659">
    <property type="entry name" value="Sigma3 and sigma4 domains of RNA polymerase sigma factors"/>
    <property type="match status" value="1"/>
</dbReference>
<gene>
    <name evidence="7" type="ORF">ACFFR3_32700</name>
</gene>
<accession>A0ABV5NVK2</accession>
<dbReference type="InterPro" id="IPR036388">
    <property type="entry name" value="WH-like_DNA-bd_sf"/>
</dbReference>
<proteinExistence type="inferred from homology"/>
<evidence type="ECO:0000259" key="6">
    <source>
        <dbReference type="Pfam" id="PF08281"/>
    </source>
</evidence>
<dbReference type="CDD" id="cd06171">
    <property type="entry name" value="Sigma70_r4"/>
    <property type="match status" value="1"/>
</dbReference>
<dbReference type="Proteomes" id="UP001589568">
    <property type="component" value="Unassembled WGS sequence"/>
</dbReference>
<dbReference type="InterPro" id="IPR013325">
    <property type="entry name" value="RNA_pol_sigma_r2"/>
</dbReference>
<evidence type="ECO:0000259" key="5">
    <source>
        <dbReference type="Pfam" id="PF04542"/>
    </source>
</evidence>
<dbReference type="InterPro" id="IPR039425">
    <property type="entry name" value="RNA_pol_sigma-70-like"/>
</dbReference>
<dbReference type="SUPFAM" id="SSF88946">
    <property type="entry name" value="Sigma2 domain of RNA polymerase sigma factors"/>
    <property type="match status" value="1"/>
</dbReference>
<evidence type="ECO:0000256" key="4">
    <source>
        <dbReference type="ARBA" id="ARBA00023163"/>
    </source>
</evidence>
<keyword evidence="3" id="KW-0731">Sigma factor</keyword>
<evidence type="ECO:0000256" key="1">
    <source>
        <dbReference type="ARBA" id="ARBA00010641"/>
    </source>
</evidence>
<reference evidence="7 8" key="1">
    <citation type="submission" date="2024-09" db="EMBL/GenBank/DDBJ databases">
        <authorList>
            <person name="Sun Q."/>
            <person name="Mori K."/>
        </authorList>
    </citation>
    <scope>NUCLEOTIDE SEQUENCE [LARGE SCALE GENOMIC DNA]</scope>
    <source>
        <strain evidence="7 8">JCM 3324</strain>
    </source>
</reference>
<name>A0ABV5NVK2_9ACTN</name>
<keyword evidence="2" id="KW-0805">Transcription regulation</keyword>
<dbReference type="RefSeq" id="WP_379484395.1">
    <property type="nucleotide sequence ID" value="NZ_JBHMCF010000038.1"/>
</dbReference>
<dbReference type="PANTHER" id="PTHR43133">
    <property type="entry name" value="RNA POLYMERASE ECF-TYPE SIGMA FACTO"/>
    <property type="match status" value="1"/>
</dbReference>
<dbReference type="Pfam" id="PF08281">
    <property type="entry name" value="Sigma70_r4_2"/>
    <property type="match status" value="1"/>
</dbReference>
<dbReference type="NCBIfam" id="TIGR02937">
    <property type="entry name" value="sigma70-ECF"/>
    <property type="match status" value="1"/>
</dbReference>
<comment type="similarity">
    <text evidence="1">Belongs to the sigma-70 factor family. ECF subfamily.</text>
</comment>
<dbReference type="Pfam" id="PF04542">
    <property type="entry name" value="Sigma70_r2"/>
    <property type="match status" value="1"/>
</dbReference>
<feature type="domain" description="RNA polymerase sigma-70 region 2" evidence="5">
    <location>
        <begin position="28"/>
        <end position="93"/>
    </location>
</feature>
<dbReference type="EMBL" id="JBHMCF010000038">
    <property type="protein sequence ID" value="MFB9474277.1"/>
    <property type="molecule type" value="Genomic_DNA"/>
</dbReference>
<dbReference type="Gene3D" id="1.10.1740.10">
    <property type="match status" value="1"/>
</dbReference>
<evidence type="ECO:0000256" key="3">
    <source>
        <dbReference type="ARBA" id="ARBA00023082"/>
    </source>
</evidence>
<evidence type="ECO:0000256" key="2">
    <source>
        <dbReference type="ARBA" id="ARBA00023015"/>
    </source>
</evidence>
<dbReference type="InterPro" id="IPR013324">
    <property type="entry name" value="RNA_pol_sigma_r3/r4-like"/>
</dbReference>
<keyword evidence="4" id="KW-0804">Transcription</keyword>
<organism evidence="7 8">
    <name type="scientific">Nonomuraea salmonea</name>
    <dbReference type="NCBI Taxonomy" id="46181"/>
    <lineage>
        <taxon>Bacteria</taxon>
        <taxon>Bacillati</taxon>
        <taxon>Actinomycetota</taxon>
        <taxon>Actinomycetes</taxon>
        <taxon>Streptosporangiales</taxon>
        <taxon>Streptosporangiaceae</taxon>
        <taxon>Nonomuraea</taxon>
    </lineage>
</organism>
<feature type="domain" description="RNA polymerase sigma factor 70 region 4 type 2" evidence="6">
    <location>
        <begin position="120"/>
        <end position="171"/>
    </location>
</feature>
<dbReference type="InterPro" id="IPR007627">
    <property type="entry name" value="RNA_pol_sigma70_r2"/>
</dbReference>
<dbReference type="InterPro" id="IPR013249">
    <property type="entry name" value="RNA_pol_sigma70_r4_t2"/>
</dbReference>
<keyword evidence="8" id="KW-1185">Reference proteome</keyword>
<dbReference type="Gene3D" id="1.10.10.10">
    <property type="entry name" value="Winged helix-like DNA-binding domain superfamily/Winged helix DNA-binding domain"/>
    <property type="match status" value="1"/>
</dbReference>
<evidence type="ECO:0000313" key="8">
    <source>
        <dbReference type="Proteomes" id="UP001589568"/>
    </source>
</evidence>